<organism evidence="1 2">
    <name type="scientific">Nicotiana tabacum</name>
    <name type="common">Common tobacco</name>
    <dbReference type="NCBI Taxonomy" id="4097"/>
    <lineage>
        <taxon>Eukaryota</taxon>
        <taxon>Viridiplantae</taxon>
        <taxon>Streptophyta</taxon>
        <taxon>Embryophyta</taxon>
        <taxon>Tracheophyta</taxon>
        <taxon>Spermatophyta</taxon>
        <taxon>Magnoliopsida</taxon>
        <taxon>eudicotyledons</taxon>
        <taxon>Gunneridae</taxon>
        <taxon>Pentapetalae</taxon>
        <taxon>asterids</taxon>
        <taxon>lamiids</taxon>
        <taxon>Solanales</taxon>
        <taxon>Solanaceae</taxon>
        <taxon>Nicotianoideae</taxon>
        <taxon>Nicotianeae</taxon>
        <taxon>Nicotiana</taxon>
    </lineage>
</organism>
<accession>A0AC58TLL6</accession>
<dbReference type="RefSeq" id="XP_075098123.1">
    <property type="nucleotide sequence ID" value="XM_075242022.1"/>
</dbReference>
<sequence>MGIYQFLKFFIFNFWLKMFHIFCNNIFDTNCRINMIFMKLEKKWILETVQAAWKKHKSRLNKYNFDAYGNDDTRRLHMLEDVPASRFKKLLKYWNSEKLQRISKTNIENRKKLKNPHSTGKRSFALIQSKLEKGKESSDPLSSKELYVATGKRKLGRSYKCSYEDTTSAAIADESSDEDLT</sequence>
<evidence type="ECO:0000313" key="1">
    <source>
        <dbReference type="Proteomes" id="UP000790787"/>
    </source>
</evidence>
<name>A0AC58TLL6_TOBAC</name>
<evidence type="ECO:0000313" key="2">
    <source>
        <dbReference type="RefSeq" id="XP_075098123.1"/>
    </source>
</evidence>
<dbReference type="Proteomes" id="UP000790787">
    <property type="component" value="Chromosome 21"/>
</dbReference>
<keyword evidence="1" id="KW-1185">Reference proteome</keyword>
<reference evidence="2" key="2">
    <citation type="submission" date="2025-08" db="UniProtKB">
        <authorList>
            <consortium name="RefSeq"/>
        </authorList>
    </citation>
    <scope>IDENTIFICATION</scope>
    <source>
        <tissue evidence="2">Leaf</tissue>
    </source>
</reference>
<proteinExistence type="predicted"/>
<reference evidence="1" key="1">
    <citation type="journal article" date="2014" name="Nat. Commun.">
        <title>The tobacco genome sequence and its comparison with those of tomato and potato.</title>
        <authorList>
            <person name="Sierro N."/>
            <person name="Battey J.N."/>
            <person name="Ouadi S."/>
            <person name="Bakaher N."/>
            <person name="Bovet L."/>
            <person name="Willig A."/>
            <person name="Goepfert S."/>
            <person name="Peitsch M.C."/>
            <person name="Ivanov N.V."/>
        </authorList>
    </citation>
    <scope>NUCLEOTIDE SEQUENCE [LARGE SCALE GENOMIC DNA]</scope>
</reference>
<protein>
    <submittedName>
        <fullName evidence="2">Uncharacterized protein LOC107790112 isoform X1</fullName>
    </submittedName>
</protein>
<gene>
    <name evidence="2" type="primary">LOC107790112</name>
</gene>